<keyword evidence="3" id="KW-0804">Transcription</keyword>
<reference evidence="6" key="1">
    <citation type="journal article" date="2019" name="Int. J. Syst. Evol. Microbiol.">
        <title>The Global Catalogue of Microorganisms (GCM) 10K type strain sequencing project: providing services to taxonomists for standard genome sequencing and annotation.</title>
        <authorList>
            <consortium name="The Broad Institute Genomics Platform"/>
            <consortium name="The Broad Institute Genome Sequencing Center for Infectious Disease"/>
            <person name="Wu L."/>
            <person name="Ma J."/>
        </authorList>
    </citation>
    <scope>NUCLEOTIDE SEQUENCE [LARGE SCALE GENOMIC DNA]</scope>
    <source>
        <strain evidence="6">JCM 3146</strain>
    </source>
</reference>
<feature type="domain" description="HTH gntR-type" evidence="4">
    <location>
        <begin position="80"/>
        <end position="148"/>
    </location>
</feature>
<dbReference type="SUPFAM" id="SSF46785">
    <property type="entry name" value="Winged helix' DNA-binding domain"/>
    <property type="match status" value="2"/>
</dbReference>
<evidence type="ECO:0000256" key="3">
    <source>
        <dbReference type="ARBA" id="ARBA00023163"/>
    </source>
</evidence>
<evidence type="ECO:0000313" key="6">
    <source>
        <dbReference type="Proteomes" id="UP001501822"/>
    </source>
</evidence>
<gene>
    <name evidence="5" type="ORF">GCM10010151_26880</name>
</gene>
<evidence type="ECO:0000313" key="5">
    <source>
        <dbReference type="EMBL" id="GAA0335793.1"/>
    </source>
</evidence>
<dbReference type="PANTHER" id="PTHR44846:SF17">
    <property type="entry name" value="GNTR-FAMILY TRANSCRIPTIONAL REGULATOR"/>
    <property type="match status" value="1"/>
</dbReference>
<dbReference type="PANTHER" id="PTHR44846">
    <property type="entry name" value="MANNOSYL-D-GLYCERATE TRANSPORT/METABOLISM SYSTEM REPRESSOR MNGR-RELATED"/>
    <property type="match status" value="1"/>
</dbReference>
<sequence length="149" mass="16145">MSPRETAWGAYAQIAEVLRQRISGGELVPGSPIPSEAALCDEFAVVRNTVRRALAALEDEGLIETLPGKGRVVRGEAPTQYEYRRIAAELRKRIEGGDLAVGDALPSEAAIVEKYAVARGTARQALAALEQDGLIEARHGKGRFVRRRP</sequence>
<evidence type="ECO:0000256" key="1">
    <source>
        <dbReference type="ARBA" id="ARBA00023015"/>
    </source>
</evidence>
<accession>A0ABP3G4J8</accession>
<dbReference type="InterPro" id="IPR050679">
    <property type="entry name" value="Bact_HTH_transcr_reg"/>
</dbReference>
<protein>
    <recommendedName>
        <fullName evidence="4">HTH gntR-type domain-containing protein</fullName>
    </recommendedName>
</protein>
<keyword evidence="1" id="KW-0805">Transcription regulation</keyword>
<dbReference type="InterPro" id="IPR000524">
    <property type="entry name" value="Tscrpt_reg_HTH_GntR"/>
</dbReference>
<dbReference type="Gene3D" id="1.10.10.10">
    <property type="entry name" value="Winged helix-like DNA-binding domain superfamily/Winged helix DNA-binding domain"/>
    <property type="match status" value="2"/>
</dbReference>
<keyword evidence="2" id="KW-0238">DNA-binding</keyword>
<dbReference type="Proteomes" id="UP001501822">
    <property type="component" value="Unassembled WGS sequence"/>
</dbReference>
<dbReference type="InterPro" id="IPR036388">
    <property type="entry name" value="WH-like_DNA-bd_sf"/>
</dbReference>
<dbReference type="Pfam" id="PF00392">
    <property type="entry name" value="GntR"/>
    <property type="match status" value="2"/>
</dbReference>
<proteinExistence type="predicted"/>
<evidence type="ECO:0000259" key="4">
    <source>
        <dbReference type="PROSITE" id="PS50949"/>
    </source>
</evidence>
<organism evidence="5 6">
    <name type="scientific">Actinoallomurus spadix</name>
    <dbReference type="NCBI Taxonomy" id="79912"/>
    <lineage>
        <taxon>Bacteria</taxon>
        <taxon>Bacillati</taxon>
        <taxon>Actinomycetota</taxon>
        <taxon>Actinomycetes</taxon>
        <taxon>Streptosporangiales</taxon>
        <taxon>Thermomonosporaceae</taxon>
        <taxon>Actinoallomurus</taxon>
    </lineage>
</organism>
<comment type="caution">
    <text evidence="5">The sequence shown here is derived from an EMBL/GenBank/DDBJ whole genome shotgun (WGS) entry which is preliminary data.</text>
</comment>
<feature type="domain" description="HTH gntR-type" evidence="4">
    <location>
        <begin position="8"/>
        <end position="76"/>
    </location>
</feature>
<dbReference type="SMART" id="SM00345">
    <property type="entry name" value="HTH_GNTR"/>
    <property type="match status" value="2"/>
</dbReference>
<dbReference type="PRINTS" id="PR00035">
    <property type="entry name" value="HTHGNTR"/>
</dbReference>
<dbReference type="EMBL" id="BAAABM010000016">
    <property type="protein sequence ID" value="GAA0335793.1"/>
    <property type="molecule type" value="Genomic_DNA"/>
</dbReference>
<dbReference type="InterPro" id="IPR036390">
    <property type="entry name" value="WH_DNA-bd_sf"/>
</dbReference>
<keyword evidence="6" id="KW-1185">Reference proteome</keyword>
<evidence type="ECO:0000256" key="2">
    <source>
        <dbReference type="ARBA" id="ARBA00023125"/>
    </source>
</evidence>
<dbReference type="PROSITE" id="PS50949">
    <property type="entry name" value="HTH_GNTR"/>
    <property type="match status" value="2"/>
</dbReference>
<name>A0ABP3G4J8_9ACTN</name>
<dbReference type="CDD" id="cd07377">
    <property type="entry name" value="WHTH_GntR"/>
    <property type="match status" value="2"/>
</dbReference>
<dbReference type="RefSeq" id="WP_252803060.1">
    <property type="nucleotide sequence ID" value="NZ_BAAABM010000016.1"/>
</dbReference>